<evidence type="ECO:0000313" key="3">
    <source>
        <dbReference type="Proteomes" id="UP000253094"/>
    </source>
</evidence>
<dbReference type="SUPFAM" id="SSF56219">
    <property type="entry name" value="DNase I-like"/>
    <property type="match status" value="1"/>
</dbReference>
<proteinExistence type="predicted"/>
<gene>
    <name evidence="2" type="ORF">DQ384_38710</name>
</gene>
<dbReference type="InterPro" id="IPR036691">
    <property type="entry name" value="Endo/exonu/phosph_ase_sf"/>
</dbReference>
<dbReference type="Gene3D" id="3.60.10.10">
    <property type="entry name" value="Endonuclease/exonuclease/phosphatase"/>
    <property type="match status" value="1"/>
</dbReference>
<dbReference type="Proteomes" id="UP000253094">
    <property type="component" value="Unassembled WGS sequence"/>
</dbReference>
<reference evidence="2 3" key="1">
    <citation type="submission" date="2018-06" db="EMBL/GenBank/DDBJ databases">
        <title>Sphaerisporangium craniellae sp. nov., isolated from a marine sponge in the South China Sea.</title>
        <authorList>
            <person name="Li L."/>
        </authorList>
    </citation>
    <scope>NUCLEOTIDE SEQUENCE [LARGE SCALE GENOMIC DNA]</scope>
    <source>
        <strain evidence="2 3">CCTCC AA 208026</strain>
    </source>
</reference>
<feature type="domain" description="Endonuclease/exonuclease/phosphatase" evidence="1">
    <location>
        <begin position="4"/>
        <end position="249"/>
    </location>
</feature>
<sequence>MLIASWNLRNGGIDAGDTGRLTRQLGLLAGLVADVILIQEAKHWLLNGAHGLHLAERTLDMRGYVARADRHDCHLVVLIRPGRRLEVLRERHERHPPFWHAQARVECRMAGLDRPLIIASAHFAPFNPAIREEEARASSDLAKGWAVLGGDFNDPGLGDPAVDWRALPGYKQVRHGPDDRAAARSLQQAGFVDVAGFLSDQRNIPGLRAPTAGFGQDSTPIRCDRIYVSKPLEPAITDYLMVEQNDSDHHLITAHLDLGEARAIGR</sequence>
<comment type="caution">
    <text evidence="2">The sequence shown here is derived from an EMBL/GenBank/DDBJ whole genome shotgun (WGS) entry which is preliminary data.</text>
</comment>
<evidence type="ECO:0000259" key="1">
    <source>
        <dbReference type="Pfam" id="PF03372"/>
    </source>
</evidence>
<dbReference type="AlphaFoldDB" id="A0A367EMZ0"/>
<dbReference type="EMBL" id="QOIL01000035">
    <property type="protein sequence ID" value="RCG19062.1"/>
    <property type="molecule type" value="Genomic_DNA"/>
</dbReference>
<name>A0A367EMZ0_9ACTN</name>
<dbReference type="GO" id="GO:0003824">
    <property type="term" value="F:catalytic activity"/>
    <property type="evidence" value="ECO:0007669"/>
    <property type="project" value="InterPro"/>
</dbReference>
<accession>A0A367EMZ0</accession>
<dbReference type="RefSeq" id="WP_114033863.1">
    <property type="nucleotide sequence ID" value="NZ_QOIL01000035.1"/>
</dbReference>
<dbReference type="InterPro" id="IPR005135">
    <property type="entry name" value="Endo/exonuclease/phosphatase"/>
</dbReference>
<dbReference type="OrthoDB" id="3452444at2"/>
<keyword evidence="3" id="KW-1185">Reference proteome</keyword>
<dbReference type="Pfam" id="PF03372">
    <property type="entry name" value="Exo_endo_phos"/>
    <property type="match status" value="1"/>
</dbReference>
<evidence type="ECO:0000313" key="2">
    <source>
        <dbReference type="EMBL" id="RCG19062.1"/>
    </source>
</evidence>
<protein>
    <recommendedName>
        <fullName evidence="1">Endonuclease/exonuclease/phosphatase domain-containing protein</fullName>
    </recommendedName>
</protein>
<organism evidence="2 3">
    <name type="scientific">Sphaerisporangium album</name>
    <dbReference type="NCBI Taxonomy" id="509200"/>
    <lineage>
        <taxon>Bacteria</taxon>
        <taxon>Bacillati</taxon>
        <taxon>Actinomycetota</taxon>
        <taxon>Actinomycetes</taxon>
        <taxon>Streptosporangiales</taxon>
        <taxon>Streptosporangiaceae</taxon>
        <taxon>Sphaerisporangium</taxon>
    </lineage>
</organism>